<dbReference type="AlphaFoldDB" id="A0A087VWF5"/>
<keyword evidence="1" id="KW-1133">Transmembrane helix</keyword>
<evidence type="ECO:0000313" key="2">
    <source>
        <dbReference type="EMBL" id="CDI96554.2"/>
    </source>
</evidence>
<gene>
    <name evidence="2" type="ORF">EmuJ_000015300</name>
</gene>
<reference evidence="2" key="2">
    <citation type="submission" date="2015-11" db="EMBL/GenBank/DDBJ databases">
        <authorList>
            <person name="Zhang Y."/>
            <person name="Guo Z."/>
        </authorList>
    </citation>
    <scope>NUCLEOTIDE SEQUENCE</scope>
</reference>
<accession>A0A087VWF5</accession>
<dbReference type="Proteomes" id="UP000017246">
    <property type="component" value="Unassembled WGS sequence"/>
</dbReference>
<sequence>MAALRSDFRNKQLIFRIVYTVLLILALVFLAVSIILLIVYFSSAGLVVSYLETNPQPPTNHTPISLPDGLRATISHASSFVSNGIANGRTLTKRVLNEFIQQTDEMLALHVVFCAKGEGCIYLSRESAVNKTDFVMNSLVAEQWGSILGDTSGNGDSLLNASPPRNVLTALMKTCAYAEDQAIVGLFSAMKYENLVDMKKLVNSQKVQDGISSGRVYVLS</sequence>
<keyword evidence="1" id="KW-0812">Transmembrane</keyword>
<proteinExistence type="predicted"/>
<name>A0A087VWF5_ECHMU</name>
<keyword evidence="3" id="KW-1185">Reference proteome</keyword>
<keyword evidence="1" id="KW-0472">Membrane</keyword>
<evidence type="ECO:0000256" key="1">
    <source>
        <dbReference type="SAM" id="Phobius"/>
    </source>
</evidence>
<protein>
    <submittedName>
        <fullName evidence="2">Hypothetical transcript</fullName>
    </submittedName>
</protein>
<reference evidence="2" key="1">
    <citation type="journal article" date="2013" name="Nature">
        <title>The genomes of four tapeworm species reveal adaptations to parasitism.</title>
        <authorList>
            <person name="Tsai I.J."/>
            <person name="Zarowiecki M."/>
            <person name="Holroyd N."/>
            <person name="Garciarrubio A."/>
            <person name="Sanchez-Flores A."/>
            <person name="Brooks K.L."/>
            <person name="Tracey A."/>
            <person name="Bobes R.J."/>
            <person name="Fragoso G."/>
            <person name="Sciutto E."/>
            <person name="Aslett M."/>
            <person name="Beasley H."/>
            <person name="Bennett H.M."/>
            <person name="Cai J."/>
            <person name="Camicia F."/>
            <person name="Clark R."/>
            <person name="Cucher M."/>
            <person name="De Silva N."/>
            <person name="Day T.A."/>
            <person name="Deplazes P."/>
            <person name="Estrada K."/>
            <person name="Fernandez C."/>
            <person name="Holland P.W."/>
            <person name="Hou J."/>
            <person name="Hu S."/>
            <person name="Huckvale T."/>
            <person name="Hung S.S."/>
            <person name="Kamenetzky L."/>
            <person name="Keane J.A."/>
            <person name="Kiss F."/>
            <person name="Koziol U."/>
            <person name="Lambert O."/>
            <person name="Liu K."/>
            <person name="Luo X."/>
            <person name="Luo Y."/>
            <person name="Macchiaroli N."/>
            <person name="Nichol S."/>
            <person name="Paps J."/>
            <person name="Parkinson J."/>
            <person name="Pouchkina-Stantcheva N."/>
            <person name="Riddiford N."/>
            <person name="Rosenzvit M."/>
            <person name="Salinas G."/>
            <person name="Wasmuth J.D."/>
            <person name="Zamanian M."/>
            <person name="Zheng Y."/>
            <person name="Cai X."/>
            <person name="Soberon X."/>
            <person name="Olson P.D."/>
            <person name="Laclette J.P."/>
            <person name="Brehm K."/>
            <person name="Berriman M."/>
            <person name="Garciarrubio A."/>
            <person name="Bobes R.J."/>
            <person name="Fragoso G."/>
            <person name="Sanchez-Flores A."/>
            <person name="Estrada K."/>
            <person name="Cevallos M.A."/>
            <person name="Morett E."/>
            <person name="Gonzalez V."/>
            <person name="Portillo T."/>
            <person name="Ochoa-Leyva A."/>
            <person name="Jose M.V."/>
            <person name="Sciutto E."/>
            <person name="Landa A."/>
            <person name="Jimenez L."/>
            <person name="Valdes V."/>
            <person name="Carrero J.C."/>
            <person name="Larralde C."/>
            <person name="Morales-Montor J."/>
            <person name="Limon-Lason J."/>
            <person name="Soberon X."/>
            <person name="Laclette J.P."/>
        </authorList>
    </citation>
    <scope>NUCLEOTIDE SEQUENCE [LARGE SCALE GENOMIC DNA]</scope>
</reference>
<evidence type="ECO:0000313" key="3">
    <source>
        <dbReference type="Proteomes" id="UP000017246"/>
    </source>
</evidence>
<dbReference type="OrthoDB" id="6274206at2759"/>
<organism evidence="2 3">
    <name type="scientific">Echinococcus multilocularis</name>
    <name type="common">Fox tapeworm</name>
    <dbReference type="NCBI Taxonomy" id="6211"/>
    <lineage>
        <taxon>Eukaryota</taxon>
        <taxon>Metazoa</taxon>
        <taxon>Spiralia</taxon>
        <taxon>Lophotrochozoa</taxon>
        <taxon>Platyhelminthes</taxon>
        <taxon>Cestoda</taxon>
        <taxon>Eucestoda</taxon>
        <taxon>Cyclophyllidea</taxon>
        <taxon>Taeniidae</taxon>
        <taxon>Echinococcus</taxon>
    </lineage>
</organism>
<dbReference type="EMBL" id="LN901732">
    <property type="protein sequence ID" value="CDI96554.2"/>
    <property type="molecule type" value="Genomic_DNA"/>
</dbReference>
<feature type="transmembrane region" description="Helical" evidence="1">
    <location>
        <begin position="21"/>
        <end position="51"/>
    </location>
</feature>